<proteinExistence type="inferred from homology"/>
<dbReference type="EMBL" id="RJKX01000014">
    <property type="protein sequence ID" value="ROP91328.1"/>
    <property type="molecule type" value="Genomic_DNA"/>
</dbReference>
<accession>A0A3N1LKC6</accession>
<dbReference type="InterPro" id="IPR016117">
    <property type="entry name" value="ArgJ-like_dom_sf"/>
</dbReference>
<keyword evidence="3" id="KW-1185">Reference proteome</keyword>
<dbReference type="AlphaFoldDB" id="A0A3N1LKC6"/>
<dbReference type="OrthoDB" id="9770388at2"/>
<name>A0A3N1LKC6_9PROT</name>
<dbReference type="GO" id="GO:0004177">
    <property type="term" value="F:aminopeptidase activity"/>
    <property type="evidence" value="ECO:0007669"/>
    <property type="project" value="UniProtKB-KW"/>
</dbReference>
<dbReference type="SUPFAM" id="SSF56266">
    <property type="entry name" value="DmpA/ArgJ-like"/>
    <property type="match status" value="1"/>
</dbReference>
<gene>
    <name evidence="2" type="ORF">EDC65_3194</name>
</gene>
<evidence type="ECO:0000313" key="2">
    <source>
        <dbReference type="EMBL" id="ROP91328.1"/>
    </source>
</evidence>
<comment type="caution">
    <text evidence="2">The sequence shown here is derived from an EMBL/GenBank/DDBJ whole genome shotgun (WGS) entry which is preliminary data.</text>
</comment>
<dbReference type="CDD" id="cd02252">
    <property type="entry name" value="nylC_like"/>
    <property type="match status" value="1"/>
</dbReference>
<evidence type="ECO:0000256" key="1">
    <source>
        <dbReference type="ARBA" id="ARBA00007068"/>
    </source>
</evidence>
<evidence type="ECO:0000313" key="3">
    <source>
        <dbReference type="Proteomes" id="UP000278222"/>
    </source>
</evidence>
<dbReference type="Proteomes" id="UP000278222">
    <property type="component" value="Unassembled WGS sequence"/>
</dbReference>
<protein>
    <submittedName>
        <fullName evidence="2">L-aminopeptidase/D-esterase-like protein</fullName>
    </submittedName>
</protein>
<dbReference type="PANTHER" id="PTHR36512">
    <property type="entry name" value="D-AMINOPEPTIDASE"/>
    <property type="match status" value="1"/>
</dbReference>
<dbReference type="Gene3D" id="3.60.70.12">
    <property type="entry name" value="L-amino peptidase D-ALA esterase/amidase"/>
    <property type="match status" value="1"/>
</dbReference>
<keyword evidence="2" id="KW-0031">Aminopeptidase</keyword>
<keyword evidence="2" id="KW-0378">Hydrolase</keyword>
<dbReference type="InterPro" id="IPR005321">
    <property type="entry name" value="Peptidase_S58_DmpA"/>
</dbReference>
<dbReference type="Pfam" id="PF03576">
    <property type="entry name" value="Peptidase_S58"/>
    <property type="match status" value="1"/>
</dbReference>
<organism evidence="2 3">
    <name type="scientific">Stella humosa</name>
    <dbReference type="NCBI Taxonomy" id="94"/>
    <lineage>
        <taxon>Bacteria</taxon>
        <taxon>Pseudomonadati</taxon>
        <taxon>Pseudomonadota</taxon>
        <taxon>Alphaproteobacteria</taxon>
        <taxon>Rhodospirillales</taxon>
        <taxon>Stellaceae</taxon>
        <taxon>Stella</taxon>
    </lineage>
</organism>
<keyword evidence="2" id="KW-0645">Protease</keyword>
<comment type="similarity">
    <text evidence="1">Belongs to the peptidase S58 family.</text>
</comment>
<sequence length="344" mass="35133">MPIAPVSPGPLNLITDVAGLAVGNAQDARVRSGVTVLLADRPAVAAVDVRGGAPGTSETDALDLTCIAGGRIEALVLSGGSAFGLDAASGTRQWLARAGRGLAFGGTVVPVVPTAILFDLTNGGDKAWGDEPPYRRLAALACDAAADRFDLGNAGAGMGARAGQLKGGLGSASWRLAEGPTVGALVAANPWGSVIHPGTDSFHAWALEQAGELGGQAPPDRPFDVAQDLDGKRAIPGGNTTIGIVATDADLTQTEARRLALMAHDGFARAIRPVHTPFDGDTIFAIATGRTPLPEPRPMWLARLGTLAADCMARAIARGVYAADTIGPIEGYKDFRARLRAGRG</sequence>
<dbReference type="RefSeq" id="WP_123691113.1">
    <property type="nucleotide sequence ID" value="NZ_AP019700.1"/>
</dbReference>
<reference evidence="2 3" key="1">
    <citation type="submission" date="2018-11" db="EMBL/GenBank/DDBJ databases">
        <title>Genomic Encyclopedia of Type Strains, Phase IV (KMG-IV): sequencing the most valuable type-strain genomes for metagenomic binning, comparative biology and taxonomic classification.</title>
        <authorList>
            <person name="Goeker M."/>
        </authorList>
    </citation>
    <scope>NUCLEOTIDE SEQUENCE [LARGE SCALE GENOMIC DNA]</scope>
    <source>
        <strain evidence="2 3">DSM 5900</strain>
    </source>
</reference>
<dbReference type="PANTHER" id="PTHR36512:SF3">
    <property type="entry name" value="BLR5678 PROTEIN"/>
    <property type="match status" value="1"/>
</dbReference>